<dbReference type="EMBL" id="CAJFCW020000006">
    <property type="protein sequence ID" value="CAG9124636.1"/>
    <property type="molecule type" value="Genomic_DNA"/>
</dbReference>
<dbReference type="Proteomes" id="UP000783686">
    <property type="component" value="Unassembled WGS sequence"/>
</dbReference>
<protein>
    <submittedName>
        <fullName evidence="2">Uncharacterized protein</fullName>
    </submittedName>
</protein>
<sequence>MVERMNSTEMLVILLSTIILVISYLFNCAKKKSAEKGAAKCSPGGTPIKQDPNALDTKTAVAKVDENGKNDAGKSTVKPTTKKDEASGGGALLPTDSGYQVEASGPSLAASFAQPKTEKK</sequence>
<feature type="compositionally biased region" description="Basic and acidic residues" evidence="1">
    <location>
        <begin position="63"/>
        <end position="72"/>
    </location>
</feature>
<proteinExistence type="predicted"/>
<evidence type="ECO:0000256" key="1">
    <source>
        <dbReference type="SAM" id="MobiDB-lite"/>
    </source>
</evidence>
<dbReference type="AlphaFoldDB" id="A0A811LNU1"/>
<keyword evidence="3" id="KW-1185">Reference proteome</keyword>
<feature type="region of interest" description="Disordered" evidence="1">
    <location>
        <begin position="35"/>
        <end position="100"/>
    </location>
</feature>
<dbReference type="Proteomes" id="UP000614601">
    <property type="component" value="Unassembled WGS sequence"/>
</dbReference>
<organism evidence="2 3">
    <name type="scientific">Bursaphelenchus okinawaensis</name>
    <dbReference type="NCBI Taxonomy" id="465554"/>
    <lineage>
        <taxon>Eukaryota</taxon>
        <taxon>Metazoa</taxon>
        <taxon>Ecdysozoa</taxon>
        <taxon>Nematoda</taxon>
        <taxon>Chromadorea</taxon>
        <taxon>Rhabditida</taxon>
        <taxon>Tylenchina</taxon>
        <taxon>Tylenchomorpha</taxon>
        <taxon>Aphelenchoidea</taxon>
        <taxon>Aphelenchoididae</taxon>
        <taxon>Bursaphelenchus</taxon>
    </lineage>
</organism>
<dbReference type="EMBL" id="CAJFDH010000006">
    <property type="protein sequence ID" value="CAD5228542.1"/>
    <property type="molecule type" value="Genomic_DNA"/>
</dbReference>
<comment type="caution">
    <text evidence="2">The sequence shown here is derived from an EMBL/GenBank/DDBJ whole genome shotgun (WGS) entry which is preliminary data.</text>
</comment>
<name>A0A811LNU1_9BILA</name>
<evidence type="ECO:0000313" key="2">
    <source>
        <dbReference type="EMBL" id="CAD5228542.1"/>
    </source>
</evidence>
<evidence type="ECO:0000313" key="3">
    <source>
        <dbReference type="Proteomes" id="UP000614601"/>
    </source>
</evidence>
<accession>A0A811LNU1</accession>
<gene>
    <name evidence="2" type="ORF">BOKJ2_LOCUS12730</name>
</gene>
<reference evidence="2" key="1">
    <citation type="submission" date="2020-09" db="EMBL/GenBank/DDBJ databases">
        <authorList>
            <person name="Kikuchi T."/>
        </authorList>
    </citation>
    <scope>NUCLEOTIDE SEQUENCE</scope>
    <source>
        <strain evidence="2">SH1</strain>
    </source>
</reference>